<evidence type="ECO:0000313" key="3">
    <source>
        <dbReference type="Proteomes" id="UP001221757"/>
    </source>
</evidence>
<evidence type="ECO:0000313" key="2">
    <source>
        <dbReference type="EMBL" id="KAJ7672674.1"/>
    </source>
</evidence>
<gene>
    <name evidence="2" type="ORF">B0H17DRAFT_1208707</name>
</gene>
<proteinExistence type="predicted"/>
<dbReference type="Proteomes" id="UP001221757">
    <property type="component" value="Unassembled WGS sequence"/>
</dbReference>
<reference evidence="2" key="1">
    <citation type="submission" date="2023-03" db="EMBL/GenBank/DDBJ databases">
        <title>Massive genome expansion in bonnet fungi (Mycena s.s.) driven by repeated elements and novel gene families across ecological guilds.</title>
        <authorList>
            <consortium name="Lawrence Berkeley National Laboratory"/>
            <person name="Harder C.B."/>
            <person name="Miyauchi S."/>
            <person name="Viragh M."/>
            <person name="Kuo A."/>
            <person name="Thoen E."/>
            <person name="Andreopoulos B."/>
            <person name="Lu D."/>
            <person name="Skrede I."/>
            <person name="Drula E."/>
            <person name="Henrissat B."/>
            <person name="Morin E."/>
            <person name="Kohler A."/>
            <person name="Barry K."/>
            <person name="LaButti K."/>
            <person name="Morin E."/>
            <person name="Salamov A."/>
            <person name="Lipzen A."/>
            <person name="Mereny Z."/>
            <person name="Hegedus B."/>
            <person name="Baldrian P."/>
            <person name="Stursova M."/>
            <person name="Weitz H."/>
            <person name="Taylor A."/>
            <person name="Grigoriev I.V."/>
            <person name="Nagy L.G."/>
            <person name="Martin F."/>
            <person name="Kauserud H."/>
        </authorList>
    </citation>
    <scope>NUCLEOTIDE SEQUENCE</scope>
    <source>
        <strain evidence="2">CBHHK067</strain>
    </source>
</reference>
<dbReference type="EMBL" id="JARKIE010000167">
    <property type="protein sequence ID" value="KAJ7672674.1"/>
    <property type="molecule type" value="Genomic_DNA"/>
</dbReference>
<feature type="chain" id="PRO_5042066565" evidence="1">
    <location>
        <begin position="28"/>
        <end position="108"/>
    </location>
</feature>
<organism evidence="2 3">
    <name type="scientific">Mycena rosella</name>
    <name type="common">Pink bonnet</name>
    <name type="synonym">Agaricus rosellus</name>
    <dbReference type="NCBI Taxonomy" id="1033263"/>
    <lineage>
        <taxon>Eukaryota</taxon>
        <taxon>Fungi</taxon>
        <taxon>Dikarya</taxon>
        <taxon>Basidiomycota</taxon>
        <taxon>Agaricomycotina</taxon>
        <taxon>Agaricomycetes</taxon>
        <taxon>Agaricomycetidae</taxon>
        <taxon>Agaricales</taxon>
        <taxon>Marasmiineae</taxon>
        <taxon>Mycenaceae</taxon>
        <taxon>Mycena</taxon>
    </lineage>
</organism>
<protein>
    <submittedName>
        <fullName evidence="2">Uncharacterized protein</fullName>
    </submittedName>
</protein>
<keyword evidence="1" id="KW-0732">Signal</keyword>
<dbReference type="AlphaFoldDB" id="A0AAD7G6Y1"/>
<keyword evidence="3" id="KW-1185">Reference proteome</keyword>
<sequence>MPSNFSAAFTAFAAILLPYGFWTDIQAQPQVEFSSAGLAAGASFSPCPQVEPLSPNFHHVLHARLDGLYKADEFKSSVYDKLGGAVRVPTESYDDMRPVGEDPRWDVF</sequence>
<evidence type="ECO:0000256" key="1">
    <source>
        <dbReference type="SAM" id="SignalP"/>
    </source>
</evidence>
<feature type="signal peptide" evidence="1">
    <location>
        <begin position="1"/>
        <end position="27"/>
    </location>
</feature>
<accession>A0AAD7G6Y1</accession>
<name>A0AAD7G6Y1_MYCRO</name>
<comment type="caution">
    <text evidence="2">The sequence shown here is derived from an EMBL/GenBank/DDBJ whole genome shotgun (WGS) entry which is preliminary data.</text>
</comment>